<feature type="non-terminal residue" evidence="4">
    <location>
        <position position="1"/>
    </location>
</feature>
<protein>
    <recommendedName>
        <fullName evidence="3">Peptidase C1A papain C-terminal domain-containing protein</fullName>
    </recommendedName>
</protein>
<dbReference type="EMBL" id="KZ021487">
    <property type="protein sequence ID" value="PIO13864.1"/>
    <property type="molecule type" value="Genomic_DNA"/>
</dbReference>
<comment type="similarity">
    <text evidence="1">Belongs to the peptidase C1 family.</text>
</comment>
<dbReference type="SUPFAM" id="SSF54001">
    <property type="entry name" value="Cysteine proteinases"/>
    <property type="match status" value="1"/>
</dbReference>
<accession>A0A2G9QE35</accession>
<dbReference type="GO" id="GO:0006508">
    <property type="term" value="P:proteolysis"/>
    <property type="evidence" value="ECO:0007669"/>
    <property type="project" value="InterPro"/>
</dbReference>
<sequence length="177" mass="19645">GLCGSCWAFAATGALECQMKLKTGKLQSLSEQELVDCSRSYGTHGCKRGWYHKAFDYIIEHGLALESSYPYQAKDGKCISAPRAANCSSYVKIRSGDERLLQQAVATKGPVSVAVKASLKSFKTYKKGVYYDPKCSPNAPNHAVLIVGYGKENGADYWLIKNRYTFYKLENIEMRTS</sequence>
<organism evidence="4 5">
    <name type="scientific">Aquarana catesbeiana</name>
    <name type="common">American bullfrog</name>
    <name type="synonym">Rana catesbeiana</name>
    <dbReference type="NCBI Taxonomy" id="8400"/>
    <lineage>
        <taxon>Eukaryota</taxon>
        <taxon>Metazoa</taxon>
        <taxon>Chordata</taxon>
        <taxon>Craniata</taxon>
        <taxon>Vertebrata</taxon>
        <taxon>Euteleostomi</taxon>
        <taxon>Amphibia</taxon>
        <taxon>Batrachia</taxon>
        <taxon>Anura</taxon>
        <taxon>Neobatrachia</taxon>
        <taxon>Ranoidea</taxon>
        <taxon>Ranidae</taxon>
        <taxon>Aquarana</taxon>
    </lineage>
</organism>
<name>A0A2G9QE35_AQUCT</name>
<gene>
    <name evidence="4" type="ORF">AB205_0016540</name>
</gene>
<evidence type="ECO:0000259" key="3">
    <source>
        <dbReference type="SMART" id="SM00645"/>
    </source>
</evidence>
<dbReference type="GO" id="GO:0008234">
    <property type="term" value="F:cysteine-type peptidase activity"/>
    <property type="evidence" value="ECO:0007669"/>
    <property type="project" value="InterPro"/>
</dbReference>
<dbReference type="AlphaFoldDB" id="A0A2G9QE35"/>
<reference evidence="5" key="1">
    <citation type="journal article" date="2017" name="Nat. Commun.">
        <title>The North American bullfrog draft genome provides insight into hormonal regulation of long noncoding RNA.</title>
        <authorList>
            <person name="Hammond S.A."/>
            <person name="Warren R.L."/>
            <person name="Vandervalk B.P."/>
            <person name="Kucuk E."/>
            <person name="Khan H."/>
            <person name="Gibb E.A."/>
            <person name="Pandoh P."/>
            <person name="Kirk H."/>
            <person name="Zhao Y."/>
            <person name="Jones M."/>
            <person name="Mungall A.J."/>
            <person name="Coope R."/>
            <person name="Pleasance S."/>
            <person name="Moore R.A."/>
            <person name="Holt R.A."/>
            <person name="Round J.M."/>
            <person name="Ohora S."/>
            <person name="Walle B.V."/>
            <person name="Veldhoen N."/>
            <person name="Helbing C.C."/>
            <person name="Birol I."/>
        </authorList>
    </citation>
    <scope>NUCLEOTIDE SEQUENCE [LARGE SCALE GENOMIC DNA]</scope>
</reference>
<dbReference type="PANTHER" id="PTHR12411">
    <property type="entry name" value="CYSTEINE PROTEASE FAMILY C1-RELATED"/>
    <property type="match status" value="1"/>
</dbReference>
<evidence type="ECO:0000313" key="5">
    <source>
        <dbReference type="Proteomes" id="UP000228934"/>
    </source>
</evidence>
<dbReference type="FunFam" id="3.90.70.10:FF:000332">
    <property type="entry name" value="Cathepsin L1"/>
    <property type="match status" value="1"/>
</dbReference>
<keyword evidence="2" id="KW-1015">Disulfide bond</keyword>
<dbReference type="Pfam" id="PF00112">
    <property type="entry name" value="Peptidase_C1"/>
    <property type="match status" value="1"/>
</dbReference>
<dbReference type="Proteomes" id="UP000228934">
    <property type="component" value="Unassembled WGS sequence"/>
</dbReference>
<dbReference type="CDD" id="cd02248">
    <property type="entry name" value="Peptidase_C1A"/>
    <property type="match status" value="1"/>
</dbReference>
<dbReference type="InterPro" id="IPR013128">
    <property type="entry name" value="Peptidase_C1A"/>
</dbReference>
<dbReference type="OrthoDB" id="65740at2759"/>
<evidence type="ECO:0000256" key="1">
    <source>
        <dbReference type="ARBA" id="ARBA00008455"/>
    </source>
</evidence>
<dbReference type="InterPro" id="IPR039417">
    <property type="entry name" value="Peptidase_C1A_papain-like"/>
</dbReference>
<keyword evidence="5" id="KW-1185">Reference proteome</keyword>
<evidence type="ECO:0000256" key="2">
    <source>
        <dbReference type="ARBA" id="ARBA00023157"/>
    </source>
</evidence>
<proteinExistence type="inferred from homology"/>
<dbReference type="InterPro" id="IPR038765">
    <property type="entry name" value="Papain-like_cys_pep_sf"/>
</dbReference>
<dbReference type="Gene3D" id="3.90.70.10">
    <property type="entry name" value="Cysteine proteinases"/>
    <property type="match status" value="1"/>
</dbReference>
<feature type="domain" description="Peptidase C1A papain C-terminal" evidence="3">
    <location>
        <begin position="1"/>
        <end position="177"/>
    </location>
</feature>
<dbReference type="SMART" id="SM00645">
    <property type="entry name" value="Pept_C1"/>
    <property type="match status" value="1"/>
</dbReference>
<dbReference type="InterPro" id="IPR000668">
    <property type="entry name" value="Peptidase_C1A_C"/>
</dbReference>
<evidence type="ECO:0000313" key="4">
    <source>
        <dbReference type="EMBL" id="PIO13864.1"/>
    </source>
</evidence>